<dbReference type="InterPro" id="IPR001763">
    <property type="entry name" value="Rhodanese-like_dom"/>
</dbReference>
<feature type="domain" description="Rhodanese" evidence="2">
    <location>
        <begin position="346"/>
        <end position="438"/>
    </location>
</feature>
<dbReference type="Pfam" id="PF00581">
    <property type="entry name" value="Rhodanese"/>
    <property type="match status" value="1"/>
</dbReference>
<dbReference type="PANTHER" id="PTHR45431:SF3">
    <property type="entry name" value="RHODANESE-LIKE DOMAIN-CONTAINING PROTEIN 15, CHLOROPLASTIC"/>
    <property type="match status" value="1"/>
</dbReference>
<accession>A0AAW1T4E6</accession>
<feature type="compositionally biased region" description="Polar residues" evidence="1">
    <location>
        <begin position="253"/>
        <end position="270"/>
    </location>
</feature>
<keyword evidence="4" id="KW-1185">Reference proteome</keyword>
<dbReference type="Proteomes" id="UP001485043">
    <property type="component" value="Unassembled WGS sequence"/>
</dbReference>
<feature type="region of interest" description="Disordered" evidence="1">
    <location>
        <begin position="316"/>
        <end position="346"/>
    </location>
</feature>
<dbReference type="SUPFAM" id="SSF52821">
    <property type="entry name" value="Rhodanese/Cell cycle control phosphatase"/>
    <property type="match status" value="1"/>
</dbReference>
<gene>
    <name evidence="3" type="ORF">WJX84_010372</name>
</gene>
<feature type="compositionally biased region" description="Polar residues" evidence="1">
    <location>
        <begin position="336"/>
        <end position="346"/>
    </location>
</feature>
<feature type="region of interest" description="Disordered" evidence="1">
    <location>
        <begin position="247"/>
        <end position="283"/>
    </location>
</feature>
<dbReference type="InterPro" id="IPR000594">
    <property type="entry name" value="ThiF_NAD_FAD-bd"/>
</dbReference>
<evidence type="ECO:0000256" key="1">
    <source>
        <dbReference type="SAM" id="MobiDB-lite"/>
    </source>
</evidence>
<protein>
    <recommendedName>
        <fullName evidence="2">Rhodanese domain-containing protein</fullName>
    </recommendedName>
</protein>
<dbReference type="InterPro" id="IPR036873">
    <property type="entry name" value="Rhodanese-like_dom_sf"/>
</dbReference>
<dbReference type="AlphaFoldDB" id="A0AAW1T4E6"/>
<organism evidence="3 4">
    <name type="scientific">Apatococcus fuscideae</name>
    <dbReference type="NCBI Taxonomy" id="2026836"/>
    <lineage>
        <taxon>Eukaryota</taxon>
        <taxon>Viridiplantae</taxon>
        <taxon>Chlorophyta</taxon>
        <taxon>core chlorophytes</taxon>
        <taxon>Trebouxiophyceae</taxon>
        <taxon>Chlorellales</taxon>
        <taxon>Chlorellaceae</taxon>
        <taxon>Apatococcus</taxon>
    </lineage>
</organism>
<dbReference type="GO" id="GO:0008641">
    <property type="term" value="F:ubiquitin-like modifier activating enzyme activity"/>
    <property type="evidence" value="ECO:0007669"/>
    <property type="project" value="InterPro"/>
</dbReference>
<evidence type="ECO:0000259" key="2">
    <source>
        <dbReference type="PROSITE" id="PS50206"/>
    </source>
</evidence>
<dbReference type="Gene3D" id="3.40.250.10">
    <property type="entry name" value="Rhodanese-like domain"/>
    <property type="match status" value="1"/>
</dbReference>
<dbReference type="PROSITE" id="PS50206">
    <property type="entry name" value="RHODANESE_3"/>
    <property type="match status" value="1"/>
</dbReference>
<evidence type="ECO:0000313" key="3">
    <source>
        <dbReference type="EMBL" id="KAK9863793.1"/>
    </source>
</evidence>
<comment type="caution">
    <text evidence="3">The sequence shown here is derived from an EMBL/GenBank/DDBJ whole genome shotgun (WGS) entry which is preliminary data.</text>
</comment>
<name>A0AAW1T4E6_9CHLO</name>
<proteinExistence type="predicted"/>
<dbReference type="SUPFAM" id="SSF69572">
    <property type="entry name" value="Activating enzymes of the ubiquitin-like proteins"/>
    <property type="match status" value="1"/>
</dbReference>
<evidence type="ECO:0000313" key="4">
    <source>
        <dbReference type="Proteomes" id="UP001485043"/>
    </source>
</evidence>
<reference evidence="3 4" key="1">
    <citation type="journal article" date="2024" name="Nat. Commun.">
        <title>Phylogenomics reveals the evolutionary origins of lichenization in chlorophyte algae.</title>
        <authorList>
            <person name="Puginier C."/>
            <person name="Libourel C."/>
            <person name="Otte J."/>
            <person name="Skaloud P."/>
            <person name="Haon M."/>
            <person name="Grisel S."/>
            <person name="Petersen M."/>
            <person name="Berrin J.G."/>
            <person name="Delaux P.M."/>
            <person name="Dal Grande F."/>
            <person name="Keller J."/>
        </authorList>
    </citation>
    <scope>NUCLEOTIDE SEQUENCE [LARGE SCALE GENOMIC DNA]</scope>
    <source>
        <strain evidence="3 4">SAG 2523</strain>
    </source>
</reference>
<dbReference type="InterPro" id="IPR035985">
    <property type="entry name" value="Ubiquitin-activating_enz"/>
</dbReference>
<dbReference type="InterPro" id="IPR052367">
    <property type="entry name" value="Thiosulfate_ST/Rhodanese-like"/>
</dbReference>
<sequence length="440" mass="46173">MDGSQDALVASLRAENQELIRRLASQDSAQQYRSDSTVPQAGLAWEGCGLTGSQVARYSRQLVLPSFGPQAQARLCKGALNSSIQVIAHEQGLLPGNALDLVSAYDVVLDCSDNAPTRYLASDACCIAAKPLVSGAALGMDGQLTTLCVAPAGPCYRCLYPQAPALASCRRCAEAGVLGVAPGIIGFRTIKLRHRQPACIACGPHATITASNLASYDYRAFTGQPFNDAAPPSISLIPAAQRLSVQDLASRMQPASTRPSNQLQPNQQPAAFSRPHVAEPEASNDSMIPISRLPSADFCASGCVAAETVPIGHQQANSCNPLPEGDEGQGAKGFDSASQPSGGVQSSAGPLLLDVRPKEQFAAAHLPGFVNVPYQGPHKPLPAFLLELCHPSEILVVCRRGNDSQEVVQQLRSLGITGAMDIIGGLTAWSQSVDPSFPIY</sequence>
<dbReference type="PANTHER" id="PTHR45431">
    <property type="entry name" value="RHODANESE-LIKE DOMAIN-CONTAINING PROTEIN 15, CHLOROPLASTIC"/>
    <property type="match status" value="1"/>
</dbReference>
<dbReference type="Gene3D" id="3.40.50.720">
    <property type="entry name" value="NAD(P)-binding Rossmann-like Domain"/>
    <property type="match status" value="1"/>
</dbReference>
<dbReference type="EMBL" id="JALJOV010000429">
    <property type="protein sequence ID" value="KAK9863793.1"/>
    <property type="molecule type" value="Genomic_DNA"/>
</dbReference>
<dbReference type="SMART" id="SM00450">
    <property type="entry name" value="RHOD"/>
    <property type="match status" value="1"/>
</dbReference>
<dbReference type="Pfam" id="PF00899">
    <property type="entry name" value="ThiF"/>
    <property type="match status" value="1"/>
</dbReference>